<sequence length="221" mass="24272">MAEQGNQQSVRKLTCLCAPTTHAGSFRCRFHRASDNHWLVPQQGPSLQQASFASKSAAKAFCEYHGSEKPARDFVKSFIPPRPPLVCKPVCAAIPRPSSLSNTVSSIGGVKKPCGKAATSTFGSKYVSARKHESCALIWIIQNKNRMDSSLWFLFCALICYVVSKIPFLTFLWIITYPAFHILLNLGLGLRAAMKGTQNFLSHLLQRVNLGSLQLGSVKAC</sequence>
<protein>
    <submittedName>
        <fullName evidence="1">Uncharacterized protein</fullName>
    </submittedName>
</protein>
<gene>
    <name evidence="1" type="ORF">O6H91_07G122300</name>
</gene>
<keyword evidence="2" id="KW-1185">Reference proteome</keyword>
<comment type="caution">
    <text evidence="1">The sequence shown here is derived from an EMBL/GenBank/DDBJ whole genome shotgun (WGS) entry which is preliminary data.</text>
</comment>
<proteinExistence type="predicted"/>
<reference evidence="2" key="1">
    <citation type="journal article" date="2024" name="Proc. Natl. Acad. Sci. U.S.A.">
        <title>Extraordinary preservation of gene collinearity over three hundred million years revealed in homosporous lycophytes.</title>
        <authorList>
            <person name="Li C."/>
            <person name="Wickell D."/>
            <person name="Kuo L.Y."/>
            <person name="Chen X."/>
            <person name="Nie B."/>
            <person name="Liao X."/>
            <person name="Peng D."/>
            <person name="Ji J."/>
            <person name="Jenkins J."/>
            <person name="Williams M."/>
            <person name="Shu S."/>
            <person name="Plott C."/>
            <person name="Barry K."/>
            <person name="Rajasekar S."/>
            <person name="Grimwood J."/>
            <person name="Han X."/>
            <person name="Sun S."/>
            <person name="Hou Z."/>
            <person name="He W."/>
            <person name="Dai G."/>
            <person name="Sun C."/>
            <person name="Schmutz J."/>
            <person name="Leebens-Mack J.H."/>
            <person name="Li F.W."/>
            <person name="Wang L."/>
        </authorList>
    </citation>
    <scope>NUCLEOTIDE SEQUENCE [LARGE SCALE GENOMIC DNA]</scope>
    <source>
        <strain evidence="2">cv. PW_Plant_1</strain>
    </source>
</reference>
<accession>A0ACC2D9E6</accession>
<dbReference type="Proteomes" id="UP001162992">
    <property type="component" value="Chromosome 7"/>
</dbReference>
<dbReference type="EMBL" id="CM055098">
    <property type="protein sequence ID" value="KAJ7550864.1"/>
    <property type="molecule type" value="Genomic_DNA"/>
</dbReference>
<name>A0ACC2D9E6_DIPCM</name>
<evidence type="ECO:0000313" key="2">
    <source>
        <dbReference type="Proteomes" id="UP001162992"/>
    </source>
</evidence>
<evidence type="ECO:0000313" key="1">
    <source>
        <dbReference type="EMBL" id="KAJ7550864.1"/>
    </source>
</evidence>
<organism evidence="1 2">
    <name type="scientific">Diphasiastrum complanatum</name>
    <name type="common">Issler's clubmoss</name>
    <name type="synonym">Lycopodium complanatum</name>
    <dbReference type="NCBI Taxonomy" id="34168"/>
    <lineage>
        <taxon>Eukaryota</taxon>
        <taxon>Viridiplantae</taxon>
        <taxon>Streptophyta</taxon>
        <taxon>Embryophyta</taxon>
        <taxon>Tracheophyta</taxon>
        <taxon>Lycopodiopsida</taxon>
        <taxon>Lycopodiales</taxon>
        <taxon>Lycopodiaceae</taxon>
        <taxon>Lycopodioideae</taxon>
        <taxon>Diphasiastrum</taxon>
    </lineage>
</organism>